<sequence>MAFLVLILLSSIFLAQWWLSTGMSESIWTWINVRIEDGQNPGLASDIELLATLAGALCISATGAMLIRRLCVRICNKADDSIR</sequence>
<gene>
    <name evidence="2" type="ORF">RY831_08270</name>
</gene>
<keyword evidence="1" id="KW-0812">Transmembrane</keyword>
<keyword evidence="1" id="KW-0472">Membrane</keyword>
<feature type="transmembrane region" description="Helical" evidence="1">
    <location>
        <begin position="48"/>
        <end position="67"/>
    </location>
</feature>
<dbReference type="Proteomes" id="UP001352263">
    <property type="component" value="Unassembled WGS sequence"/>
</dbReference>
<proteinExistence type="predicted"/>
<accession>A0ABU6J709</accession>
<keyword evidence="1" id="KW-1133">Transmembrane helix</keyword>
<name>A0ABU6J709_9BURK</name>
<dbReference type="EMBL" id="JAWIIV010000005">
    <property type="protein sequence ID" value="MEC4719140.1"/>
    <property type="molecule type" value="Genomic_DNA"/>
</dbReference>
<evidence type="ECO:0000256" key="1">
    <source>
        <dbReference type="SAM" id="Phobius"/>
    </source>
</evidence>
<organism evidence="2 3">
    <name type="scientific">Noviherbaspirillum album</name>
    <dbReference type="NCBI Taxonomy" id="3080276"/>
    <lineage>
        <taxon>Bacteria</taxon>
        <taxon>Pseudomonadati</taxon>
        <taxon>Pseudomonadota</taxon>
        <taxon>Betaproteobacteria</taxon>
        <taxon>Burkholderiales</taxon>
        <taxon>Oxalobacteraceae</taxon>
        <taxon>Noviherbaspirillum</taxon>
    </lineage>
</organism>
<evidence type="ECO:0000313" key="3">
    <source>
        <dbReference type="Proteomes" id="UP001352263"/>
    </source>
</evidence>
<comment type="caution">
    <text evidence="2">The sequence shown here is derived from an EMBL/GenBank/DDBJ whole genome shotgun (WGS) entry which is preliminary data.</text>
</comment>
<keyword evidence="3" id="KW-1185">Reference proteome</keyword>
<evidence type="ECO:0000313" key="2">
    <source>
        <dbReference type="EMBL" id="MEC4719140.1"/>
    </source>
</evidence>
<reference evidence="2 3" key="1">
    <citation type="submission" date="2023-10" db="EMBL/GenBank/DDBJ databases">
        <title>Noviherbaspirillum sp. CPCC 100848 genome assembly.</title>
        <authorList>
            <person name="Li X.Y."/>
            <person name="Fang X.M."/>
        </authorList>
    </citation>
    <scope>NUCLEOTIDE SEQUENCE [LARGE SCALE GENOMIC DNA]</scope>
    <source>
        <strain evidence="2 3">CPCC 100848</strain>
    </source>
</reference>
<protein>
    <submittedName>
        <fullName evidence="2">Uncharacterized protein</fullName>
    </submittedName>
</protein>